<feature type="transmembrane region" description="Helical" evidence="7">
    <location>
        <begin position="523"/>
        <end position="544"/>
    </location>
</feature>
<evidence type="ECO:0000256" key="6">
    <source>
        <dbReference type="SAM" id="MobiDB-lite"/>
    </source>
</evidence>
<evidence type="ECO:0000313" key="9">
    <source>
        <dbReference type="EMBL" id="GAB0138225.1"/>
    </source>
</evidence>
<dbReference type="SUPFAM" id="SSF103473">
    <property type="entry name" value="MFS general substrate transporter"/>
    <property type="match status" value="1"/>
</dbReference>
<accession>A0ABQ0CXP2</accession>
<feature type="domain" description="Major facilitator superfamily (MFS) profile" evidence="8">
    <location>
        <begin position="57"/>
        <end position="570"/>
    </location>
</feature>
<feature type="region of interest" description="Disordered" evidence="6">
    <location>
        <begin position="1"/>
        <end position="39"/>
    </location>
</feature>
<feature type="transmembrane region" description="Helical" evidence="7">
    <location>
        <begin position="278"/>
        <end position="302"/>
    </location>
</feature>
<feature type="transmembrane region" description="Helical" evidence="7">
    <location>
        <begin position="179"/>
        <end position="200"/>
    </location>
</feature>
<keyword evidence="3 7" id="KW-0812">Transmembrane</keyword>
<feature type="transmembrane region" description="Helical" evidence="7">
    <location>
        <begin position="363"/>
        <end position="380"/>
    </location>
</feature>
<dbReference type="Pfam" id="PF07690">
    <property type="entry name" value="MFS_1"/>
    <property type="match status" value="1"/>
</dbReference>
<dbReference type="Gene3D" id="1.20.1250.20">
    <property type="entry name" value="MFS general substrate transporter like domains"/>
    <property type="match status" value="1"/>
</dbReference>
<dbReference type="PANTHER" id="PTHR23501">
    <property type="entry name" value="MAJOR FACILITATOR SUPERFAMILY"/>
    <property type="match status" value="1"/>
</dbReference>
<feature type="compositionally biased region" description="Basic and acidic residues" evidence="6">
    <location>
        <begin position="1"/>
        <end position="37"/>
    </location>
</feature>
<feature type="transmembrane region" description="Helical" evidence="7">
    <location>
        <begin position="450"/>
        <end position="469"/>
    </location>
</feature>
<feature type="transmembrane region" description="Helical" evidence="7">
    <location>
        <begin position="54"/>
        <end position="80"/>
    </location>
</feature>
<protein>
    <recommendedName>
        <fullName evidence="8">Major facilitator superfamily (MFS) profile domain-containing protein</fullName>
    </recommendedName>
</protein>
<dbReference type="Proteomes" id="UP001562357">
    <property type="component" value="Unassembled WGS sequence"/>
</dbReference>
<feature type="transmembrane region" description="Helical" evidence="7">
    <location>
        <begin position="212"/>
        <end position="232"/>
    </location>
</feature>
<evidence type="ECO:0000256" key="4">
    <source>
        <dbReference type="ARBA" id="ARBA00022989"/>
    </source>
</evidence>
<dbReference type="Gene3D" id="1.20.1720.10">
    <property type="entry name" value="Multidrug resistance protein D"/>
    <property type="match status" value="1"/>
</dbReference>
<dbReference type="PANTHER" id="PTHR23501:SF177">
    <property type="entry name" value="MAJOR FACILITATOR SUPERFAMILY (MFS) PROFILE DOMAIN-CONTAINING PROTEIN-RELATED"/>
    <property type="match status" value="1"/>
</dbReference>
<feature type="transmembrane region" description="Helical" evidence="7">
    <location>
        <begin position="419"/>
        <end position="438"/>
    </location>
</feature>
<dbReference type="EMBL" id="BAAFGZ010000378">
    <property type="protein sequence ID" value="GAB0138225.1"/>
    <property type="molecule type" value="Genomic_DNA"/>
</dbReference>
<feature type="transmembrane region" description="Helical" evidence="7">
    <location>
        <begin position="253"/>
        <end position="272"/>
    </location>
</feature>
<dbReference type="CDD" id="cd17502">
    <property type="entry name" value="MFS_Azr1_MDR_like"/>
    <property type="match status" value="1"/>
</dbReference>
<feature type="transmembrane region" description="Helical" evidence="7">
    <location>
        <begin position="122"/>
        <end position="141"/>
    </location>
</feature>
<evidence type="ECO:0000256" key="7">
    <source>
        <dbReference type="SAM" id="Phobius"/>
    </source>
</evidence>
<feature type="transmembrane region" description="Helical" evidence="7">
    <location>
        <begin position="92"/>
        <end position="110"/>
    </location>
</feature>
<evidence type="ECO:0000256" key="1">
    <source>
        <dbReference type="ARBA" id="ARBA00004141"/>
    </source>
</evidence>
<evidence type="ECO:0000313" key="10">
    <source>
        <dbReference type="Proteomes" id="UP001562357"/>
    </source>
</evidence>
<name>A0ABQ0CXP2_9HYPO</name>
<feature type="transmembrane region" description="Helical" evidence="7">
    <location>
        <begin position="322"/>
        <end position="343"/>
    </location>
</feature>
<proteinExistence type="predicted"/>
<evidence type="ECO:0000259" key="8">
    <source>
        <dbReference type="PROSITE" id="PS50850"/>
    </source>
</evidence>
<evidence type="ECO:0000256" key="3">
    <source>
        <dbReference type="ARBA" id="ARBA00022692"/>
    </source>
</evidence>
<reference evidence="10" key="1">
    <citation type="submission" date="2024-06" db="EMBL/GenBank/DDBJ databases">
        <title>Draft Genome Sequences of Epichloe bromicola Strains Isolated from Elymus ciliaris.</title>
        <authorList>
            <consortium name="Epichloe bromicola genome sequencing consortium"/>
            <person name="Miura A."/>
            <person name="Imano S."/>
            <person name="Ashida A."/>
            <person name="Sato I."/>
            <person name="Chiba S."/>
            <person name="Tanaka A."/>
            <person name="Camagna M."/>
            <person name="Takemoto D."/>
        </authorList>
    </citation>
    <scope>NUCLEOTIDE SEQUENCE [LARGE SCALE GENOMIC DNA]</scope>
    <source>
        <strain evidence="10">DP</strain>
    </source>
</reference>
<evidence type="ECO:0000256" key="5">
    <source>
        <dbReference type="ARBA" id="ARBA00023136"/>
    </source>
</evidence>
<evidence type="ECO:0000256" key="2">
    <source>
        <dbReference type="ARBA" id="ARBA00022448"/>
    </source>
</evidence>
<keyword evidence="10" id="KW-1185">Reference proteome</keyword>
<keyword evidence="2" id="KW-0813">Transport</keyword>
<keyword evidence="4 7" id="KW-1133">Transmembrane helix</keyword>
<feature type="transmembrane region" description="Helical" evidence="7">
    <location>
        <begin position="389"/>
        <end position="407"/>
    </location>
</feature>
<gene>
    <name evidence="9" type="primary">g6464</name>
    <name evidence="9" type="ORF">EsDP_00006464</name>
</gene>
<dbReference type="InterPro" id="IPR011701">
    <property type="entry name" value="MFS"/>
</dbReference>
<comment type="subcellular location">
    <subcellularLocation>
        <location evidence="1">Membrane</location>
        <topology evidence="1">Multi-pass membrane protein</topology>
    </subcellularLocation>
</comment>
<organism evidence="9 10">
    <name type="scientific">Epichloe bromicola</name>
    <dbReference type="NCBI Taxonomy" id="79588"/>
    <lineage>
        <taxon>Eukaryota</taxon>
        <taxon>Fungi</taxon>
        <taxon>Dikarya</taxon>
        <taxon>Ascomycota</taxon>
        <taxon>Pezizomycotina</taxon>
        <taxon>Sordariomycetes</taxon>
        <taxon>Hypocreomycetidae</taxon>
        <taxon>Hypocreales</taxon>
        <taxon>Clavicipitaceae</taxon>
        <taxon>Epichloe</taxon>
    </lineage>
</organism>
<feature type="transmembrane region" description="Helical" evidence="7">
    <location>
        <begin position="147"/>
        <end position="172"/>
    </location>
</feature>
<dbReference type="PROSITE" id="PS50850">
    <property type="entry name" value="MFS"/>
    <property type="match status" value="1"/>
</dbReference>
<sequence>MAGDKHTTVEADHETRDYDAIAHEATSTDEKSSEKNPVESVEAETAEYASGFKLIAIVLALLLTVFLFALDMTIVATAIPKITDDFHSLGDVSWYGSVFFMTCAGFLAAWGKAFKYFPLKVAFLFSVVVFEVGSLICGVALNSTTLIVGRAIAGVGAAGLSSGAYTIVGFAAPPAQRPLFTNIIGASYGIASVVGPVIGGALSDHTTWRWCFYINLPIGGVAAAIILLCFHAPKEAAPVEATFTEKLLQLDPVGIALTMAGLISFILAFQYGGQTHPWNGSVVIGLLVGSVLFALAFVASNYFQSKNDRAIIPPRLVSDFKIWPLCLFTTFNAGVFFLIIYLLPLYFQTTQGVSPTTSGVRNLPLIVPWLVASIIAASFVQSTGYVKPVLPFGAVLATVGTGLFYTLDVGTSTGKWVGYQILAGAGWGASIQFPMIIAQSSVQPQDLSMITATVLFFQTVGGAVLISAGQGSLLAKTISELPKNGVTINPSAVIAAGASGIREKFPADAVPGILKSYVSGLKVGFAMAIACMGVAVLASVIGSWEKFGPKNLAASKNDEASTPNNTAVST</sequence>
<keyword evidence="5 7" id="KW-0472">Membrane</keyword>
<comment type="caution">
    <text evidence="9">The sequence shown here is derived from an EMBL/GenBank/DDBJ whole genome shotgun (WGS) entry which is preliminary data.</text>
</comment>
<dbReference type="InterPro" id="IPR020846">
    <property type="entry name" value="MFS_dom"/>
</dbReference>
<dbReference type="InterPro" id="IPR036259">
    <property type="entry name" value="MFS_trans_sf"/>
</dbReference>